<protein>
    <submittedName>
        <fullName evidence="1">Uncharacterized protein</fullName>
    </submittedName>
</protein>
<name>A0A5E7VUL4_PSEFL</name>
<dbReference type="EMBL" id="CABVJF010000045">
    <property type="protein sequence ID" value="VVQ26372.1"/>
    <property type="molecule type" value="Genomic_DNA"/>
</dbReference>
<organism evidence="1 2">
    <name type="scientific">Pseudomonas fluorescens</name>
    <dbReference type="NCBI Taxonomy" id="294"/>
    <lineage>
        <taxon>Bacteria</taxon>
        <taxon>Pseudomonadati</taxon>
        <taxon>Pseudomonadota</taxon>
        <taxon>Gammaproteobacteria</taxon>
        <taxon>Pseudomonadales</taxon>
        <taxon>Pseudomonadaceae</taxon>
        <taxon>Pseudomonas</taxon>
    </lineage>
</organism>
<reference evidence="1 2" key="1">
    <citation type="submission" date="2019-09" db="EMBL/GenBank/DDBJ databases">
        <authorList>
            <person name="Chandra G."/>
            <person name="Truman W A."/>
        </authorList>
    </citation>
    <scope>NUCLEOTIDE SEQUENCE [LARGE SCALE GENOMIC DNA]</scope>
    <source>
        <strain evidence="1">PS928</strain>
    </source>
</reference>
<evidence type="ECO:0000313" key="1">
    <source>
        <dbReference type="EMBL" id="VVQ26372.1"/>
    </source>
</evidence>
<gene>
    <name evidence="1" type="ORF">PS928_06534</name>
</gene>
<proteinExistence type="predicted"/>
<dbReference type="AlphaFoldDB" id="A0A5E7VUL4"/>
<evidence type="ECO:0000313" key="2">
    <source>
        <dbReference type="Proteomes" id="UP000381378"/>
    </source>
</evidence>
<dbReference type="Proteomes" id="UP000381378">
    <property type="component" value="Unassembled WGS sequence"/>
</dbReference>
<accession>A0A5E7VUL4</accession>
<sequence length="85" mass="9311">MPSTLNVSFWPISAFRHRQQWGVFSPSQQSAIGRSLSVVTAAPVESVGCGYLKDVLARLPTQKTGERLEPYTEVPHVRICAGVGR</sequence>